<dbReference type="SUPFAM" id="SSF141868">
    <property type="entry name" value="EAL domain-like"/>
    <property type="match status" value="1"/>
</dbReference>
<dbReference type="Gene3D" id="3.20.20.450">
    <property type="entry name" value="EAL domain"/>
    <property type="match status" value="1"/>
</dbReference>
<dbReference type="InterPro" id="IPR029016">
    <property type="entry name" value="GAF-like_dom_sf"/>
</dbReference>
<dbReference type="EMBL" id="CP000606">
    <property type="protein sequence ID" value="ABO23716.1"/>
    <property type="molecule type" value="Genomic_DNA"/>
</dbReference>
<dbReference type="PROSITE" id="PS50883">
    <property type="entry name" value="EAL"/>
    <property type="match status" value="1"/>
</dbReference>
<dbReference type="InterPro" id="IPR003018">
    <property type="entry name" value="GAF"/>
</dbReference>
<gene>
    <name evidence="3" type="ordered locus">Shew_1850</name>
</gene>
<dbReference type="Gene3D" id="3.30.70.270">
    <property type="match status" value="1"/>
</dbReference>
<dbReference type="CDD" id="cd01948">
    <property type="entry name" value="EAL"/>
    <property type="match status" value="1"/>
</dbReference>
<evidence type="ECO:0000259" key="1">
    <source>
        <dbReference type="PROSITE" id="PS50883"/>
    </source>
</evidence>
<dbReference type="PROSITE" id="PS50887">
    <property type="entry name" value="GGDEF"/>
    <property type="match status" value="1"/>
</dbReference>
<dbReference type="Proteomes" id="UP000001558">
    <property type="component" value="Chromosome"/>
</dbReference>
<reference evidence="3 4" key="1">
    <citation type="submission" date="2007-03" db="EMBL/GenBank/DDBJ databases">
        <title>Complete sequence of Shewanella loihica PV-4.</title>
        <authorList>
            <consortium name="US DOE Joint Genome Institute"/>
            <person name="Copeland A."/>
            <person name="Lucas S."/>
            <person name="Lapidus A."/>
            <person name="Barry K."/>
            <person name="Detter J.C."/>
            <person name="Glavina del Rio T."/>
            <person name="Hammon N."/>
            <person name="Israni S."/>
            <person name="Dalin E."/>
            <person name="Tice H."/>
            <person name="Pitluck S."/>
            <person name="Chain P."/>
            <person name="Malfatti S."/>
            <person name="Shin M."/>
            <person name="Vergez L."/>
            <person name="Schmutz J."/>
            <person name="Larimer F."/>
            <person name="Land M."/>
            <person name="Hauser L."/>
            <person name="Kyrpides N."/>
            <person name="Mikhailova N."/>
            <person name="Romine M.F."/>
            <person name="Serres G."/>
            <person name="Fredrickson J."/>
            <person name="Tiedje J."/>
            <person name="Richardson P."/>
        </authorList>
    </citation>
    <scope>NUCLEOTIDE SEQUENCE [LARGE SCALE GENOMIC DNA]</scope>
    <source>
        <strain evidence="4">ATCC BAA-1088 / PV-4</strain>
    </source>
</reference>
<dbReference type="Gene3D" id="3.30.450.40">
    <property type="match status" value="2"/>
</dbReference>
<dbReference type="KEGG" id="slo:Shew_1850"/>
<dbReference type="InterPro" id="IPR052155">
    <property type="entry name" value="Biofilm_reg_signaling"/>
</dbReference>
<protein>
    <submittedName>
        <fullName evidence="3">Diguanylate cyclase/phosphodiesterase with GAF sensor</fullName>
    </submittedName>
</protein>
<dbReference type="HOGENOM" id="CLU_000445_70_20_6"/>
<dbReference type="eggNOG" id="COG5001">
    <property type="taxonomic scope" value="Bacteria"/>
</dbReference>
<dbReference type="InterPro" id="IPR043128">
    <property type="entry name" value="Rev_trsase/Diguanyl_cyclase"/>
</dbReference>
<dbReference type="SMART" id="SM00065">
    <property type="entry name" value="GAF"/>
    <property type="match status" value="2"/>
</dbReference>
<dbReference type="Pfam" id="PF13185">
    <property type="entry name" value="GAF_2"/>
    <property type="match status" value="1"/>
</dbReference>
<dbReference type="Pfam" id="PF00990">
    <property type="entry name" value="GGDEF"/>
    <property type="match status" value="1"/>
</dbReference>
<proteinExistence type="predicted"/>
<sequence length="790" mass="87392">MPAKVPLQDVDAKYLKIISEFAIDMLSLSGVDEILWHLAQNVVSQLGFDDVVVYLLDPARGVLMQKASFGDKNPSGHEILAPIELKLGEGVVGTVAKTKQPLNVTDTRLFPNYIVDDAPRLSELAVPMLMEGEVIGVIDTEHPKKNFYTPHHERILFALASIAALKIHRANNLVTLQKRVAELEYASKIQDTLFAIAEIIFETDSIKAFYQKLHTCIARLLKADNFYVALLSDDGQTLHFPYHVDQYDHLAEDAEQPLLPTRLGITGYALLKNRPLLAHEGQIQALVDQGEIVINGAMPTAWLGVPFGDEAFRGIVVVQSYHGDYRYSEADQQLLVFTAKHIRNAISRMKLKANLTEMALYDGLTGLPNRTLFIDRLNQAIAKLNDACNDAASAAGVGLVLLDIDHFKAVNDTYGHHLGDELLKVFAERIHAAIASQDTFCRLGGDQFGLLLVDINSEEQCLERVEALREQMQAVLDLGGISLTLSVSMGLVTCFSPGMQVTDLLRMGDQSLLRAKLMGRHRLCVFTSGEQAELQEAQICQAFQQAADQGELYFSFQPQYRLKDGKLLGAEALLRWQHPRLGTISPRRLLAPLRRQGALELVDAVVAKLILAHLKRYHGDYPEGFRLSVNIACDGCALFDALGRMAGEGIELASYLGIEIPESSLGASFEAVVSCIARAKSLGVLVSLDDVGASHATFKYLQEFRFNRLKIAQGLISPMEMAYDNQVILETIINLASTLNIDTLAQGIETREQYQTMQALGCDYGQGEFMNPSVSEEKLLLMLTESHLYR</sequence>
<dbReference type="Pfam" id="PF00563">
    <property type="entry name" value="EAL"/>
    <property type="match status" value="1"/>
</dbReference>
<dbReference type="AlphaFoldDB" id="A3QE18"/>
<dbReference type="SUPFAM" id="SSF55781">
    <property type="entry name" value="GAF domain-like"/>
    <property type="match status" value="2"/>
</dbReference>
<feature type="domain" description="GGDEF" evidence="2">
    <location>
        <begin position="395"/>
        <end position="528"/>
    </location>
</feature>
<evidence type="ECO:0000313" key="4">
    <source>
        <dbReference type="Proteomes" id="UP000001558"/>
    </source>
</evidence>
<evidence type="ECO:0000259" key="2">
    <source>
        <dbReference type="PROSITE" id="PS50887"/>
    </source>
</evidence>
<dbReference type="NCBIfam" id="TIGR00254">
    <property type="entry name" value="GGDEF"/>
    <property type="match status" value="1"/>
</dbReference>
<dbReference type="InterPro" id="IPR001633">
    <property type="entry name" value="EAL_dom"/>
</dbReference>
<dbReference type="InterPro" id="IPR000160">
    <property type="entry name" value="GGDEF_dom"/>
</dbReference>
<dbReference type="CDD" id="cd01949">
    <property type="entry name" value="GGDEF"/>
    <property type="match status" value="1"/>
</dbReference>
<dbReference type="SMART" id="SM00267">
    <property type="entry name" value="GGDEF"/>
    <property type="match status" value="1"/>
</dbReference>
<feature type="domain" description="EAL" evidence="1">
    <location>
        <begin position="536"/>
        <end position="787"/>
    </location>
</feature>
<dbReference type="InterPro" id="IPR029787">
    <property type="entry name" value="Nucleotide_cyclase"/>
</dbReference>
<dbReference type="RefSeq" id="WP_011865648.1">
    <property type="nucleotide sequence ID" value="NC_009092.1"/>
</dbReference>
<dbReference type="SUPFAM" id="SSF55073">
    <property type="entry name" value="Nucleotide cyclase"/>
    <property type="match status" value="1"/>
</dbReference>
<evidence type="ECO:0000313" key="3">
    <source>
        <dbReference type="EMBL" id="ABO23716.1"/>
    </source>
</evidence>
<name>A3QE18_SHELP</name>
<dbReference type="STRING" id="323850.Shew_1850"/>
<dbReference type="OrthoDB" id="9804951at2"/>
<dbReference type="InterPro" id="IPR035919">
    <property type="entry name" value="EAL_sf"/>
</dbReference>
<keyword evidence="4" id="KW-1185">Reference proteome</keyword>
<dbReference type="PANTHER" id="PTHR44757">
    <property type="entry name" value="DIGUANYLATE CYCLASE DGCP"/>
    <property type="match status" value="1"/>
</dbReference>
<dbReference type="PANTHER" id="PTHR44757:SF2">
    <property type="entry name" value="BIOFILM ARCHITECTURE MAINTENANCE PROTEIN MBAA"/>
    <property type="match status" value="1"/>
</dbReference>
<organism evidence="3 4">
    <name type="scientific">Shewanella loihica (strain ATCC BAA-1088 / PV-4)</name>
    <dbReference type="NCBI Taxonomy" id="323850"/>
    <lineage>
        <taxon>Bacteria</taxon>
        <taxon>Pseudomonadati</taxon>
        <taxon>Pseudomonadota</taxon>
        <taxon>Gammaproteobacteria</taxon>
        <taxon>Alteromonadales</taxon>
        <taxon>Shewanellaceae</taxon>
        <taxon>Shewanella</taxon>
    </lineage>
</organism>
<accession>A3QE18</accession>
<dbReference type="SMART" id="SM00052">
    <property type="entry name" value="EAL"/>
    <property type="match status" value="1"/>
</dbReference>